<dbReference type="InParanoid" id="A0A7M7RBM7"/>
<feature type="compositionally biased region" description="Acidic residues" evidence="8">
    <location>
        <begin position="232"/>
        <end position="254"/>
    </location>
</feature>
<evidence type="ECO:0000256" key="6">
    <source>
        <dbReference type="ARBA" id="ARBA00023187"/>
    </source>
</evidence>
<dbReference type="GO" id="GO:0008380">
    <property type="term" value="P:RNA splicing"/>
    <property type="evidence" value="ECO:0007669"/>
    <property type="project" value="UniProtKB-KW"/>
</dbReference>
<keyword evidence="10" id="KW-1185">Reference proteome</keyword>
<dbReference type="PANTHER" id="PTHR13296">
    <property type="entry name" value="BCAS2 PROTEIN"/>
    <property type="match status" value="1"/>
</dbReference>
<keyword evidence="6" id="KW-0508">mRNA splicing</keyword>
<keyword evidence="5" id="KW-0747">Spliceosome</keyword>
<feature type="region of interest" description="Disordered" evidence="8">
    <location>
        <begin position="206"/>
        <end position="254"/>
    </location>
</feature>
<evidence type="ECO:0000256" key="2">
    <source>
        <dbReference type="ARBA" id="ARBA00010788"/>
    </source>
</evidence>
<name>A0A7M7RBM7_STRPU</name>
<dbReference type="GO" id="GO:0000974">
    <property type="term" value="C:Prp19 complex"/>
    <property type="evidence" value="ECO:0000318"/>
    <property type="project" value="GO_Central"/>
</dbReference>
<sequence length="254" mass="29606">MAGEVIVDALPYVDQGYDEPGVREAAYALVEEETRRYRPTKNYLEHLAAIDSTPFVTEVLKNEFERMAMRQPMDMLSMKRYELPPPPIGRQNDITAWTECVENSMAQLEHQAERVINLELLQNYGSHAWRSHNDILVKMVEMAQHQVQDIKKQIQEVNWKRKNKQTASGPELTRLQESWASLVSKNFEIERACLELEYDTSKLEQQVESLKPKSETQYGQAHQQSNDVHMEESDEEEEEDDEDDDEDEDYAAPR</sequence>
<dbReference type="GO" id="GO:0006397">
    <property type="term" value="P:mRNA processing"/>
    <property type="evidence" value="ECO:0007669"/>
    <property type="project" value="UniProtKB-KW"/>
</dbReference>
<evidence type="ECO:0000256" key="7">
    <source>
        <dbReference type="ARBA" id="ARBA00023242"/>
    </source>
</evidence>
<dbReference type="OrthoDB" id="205794at2759"/>
<evidence type="ECO:0000256" key="3">
    <source>
        <dbReference type="ARBA" id="ARBA00014158"/>
    </source>
</evidence>
<dbReference type="EnsemblMetazoa" id="XM_776520">
    <property type="protein sequence ID" value="XP_781613"/>
    <property type="gene ID" value="LOC576181"/>
</dbReference>
<accession>A0A7M7RBM7</accession>
<reference evidence="10" key="1">
    <citation type="submission" date="2015-02" db="EMBL/GenBank/DDBJ databases">
        <title>Genome sequencing for Strongylocentrotus purpuratus.</title>
        <authorList>
            <person name="Murali S."/>
            <person name="Liu Y."/>
            <person name="Vee V."/>
            <person name="English A."/>
            <person name="Wang M."/>
            <person name="Skinner E."/>
            <person name="Han Y."/>
            <person name="Muzny D.M."/>
            <person name="Worley K.C."/>
            <person name="Gibbs R.A."/>
        </authorList>
    </citation>
    <scope>NUCLEOTIDE SEQUENCE</scope>
</reference>
<evidence type="ECO:0000256" key="4">
    <source>
        <dbReference type="ARBA" id="ARBA00022664"/>
    </source>
</evidence>
<dbReference type="Pfam" id="PF05700">
    <property type="entry name" value="BCAS2"/>
    <property type="match status" value="1"/>
</dbReference>
<dbReference type="RefSeq" id="XP_781613.2">
    <property type="nucleotide sequence ID" value="XM_776520.5"/>
</dbReference>
<comment type="subcellular location">
    <subcellularLocation>
        <location evidence="1">Nucleus</location>
    </subcellularLocation>
</comment>
<dbReference type="CTD" id="10286"/>
<proteinExistence type="inferred from homology"/>
<dbReference type="KEGG" id="spu:576181"/>
<evidence type="ECO:0000256" key="5">
    <source>
        <dbReference type="ARBA" id="ARBA00022728"/>
    </source>
</evidence>
<dbReference type="GeneID" id="576181"/>
<dbReference type="FunCoup" id="A0A7M7RBM7">
    <property type="interactions" value="1860"/>
</dbReference>
<evidence type="ECO:0000256" key="8">
    <source>
        <dbReference type="SAM" id="MobiDB-lite"/>
    </source>
</evidence>
<comment type="similarity">
    <text evidence="2">Belongs to the SPF27 family.</text>
</comment>
<dbReference type="PANTHER" id="PTHR13296:SF0">
    <property type="entry name" value="PRE-MRNA-SPLICING FACTOR SPF27"/>
    <property type="match status" value="1"/>
</dbReference>
<dbReference type="InterPro" id="IPR008409">
    <property type="entry name" value="SPF27"/>
</dbReference>
<feature type="compositionally biased region" description="Polar residues" evidence="8">
    <location>
        <begin position="215"/>
        <end position="227"/>
    </location>
</feature>
<dbReference type="OMA" id="SAWQESI"/>
<reference evidence="9" key="2">
    <citation type="submission" date="2021-01" db="UniProtKB">
        <authorList>
            <consortium name="EnsemblMetazoa"/>
        </authorList>
    </citation>
    <scope>IDENTIFICATION</scope>
</reference>
<keyword evidence="4" id="KW-0507">mRNA processing</keyword>
<dbReference type="GO" id="GO:0071013">
    <property type="term" value="C:catalytic step 2 spliceosome"/>
    <property type="evidence" value="ECO:0000318"/>
    <property type="project" value="GO_Central"/>
</dbReference>
<evidence type="ECO:0000313" key="9">
    <source>
        <dbReference type="EnsemblMetazoa" id="XP_781613"/>
    </source>
</evidence>
<evidence type="ECO:0000256" key="1">
    <source>
        <dbReference type="ARBA" id="ARBA00004123"/>
    </source>
</evidence>
<dbReference type="AlphaFoldDB" id="A0A7M7RBM7"/>
<keyword evidence="7" id="KW-0539">Nucleus</keyword>
<evidence type="ECO:0000313" key="10">
    <source>
        <dbReference type="Proteomes" id="UP000007110"/>
    </source>
</evidence>
<organism evidence="9 10">
    <name type="scientific">Strongylocentrotus purpuratus</name>
    <name type="common">Purple sea urchin</name>
    <dbReference type="NCBI Taxonomy" id="7668"/>
    <lineage>
        <taxon>Eukaryota</taxon>
        <taxon>Metazoa</taxon>
        <taxon>Echinodermata</taxon>
        <taxon>Eleutherozoa</taxon>
        <taxon>Echinozoa</taxon>
        <taxon>Echinoidea</taxon>
        <taxon>Euechinoidea</taxon>
        <taxon>Echinacea</taxon>
        <taxon>Camarodonta</taxon>
        <taxon>Echinidea</taxon>
        <taxon>Strongylocentrotidae</taxon>
        <taxon>Strongylocentrotus</taxon>
    </lineage>
</organism>
<protein>
    <recommendedName>
        <fullName evidence="3">Pre-mRNA-splicing factor SPF27</fullName>
    </recommendedName>
</protein>
<dbReference type="Proteomes" id="UP000007110">
    <property type="component" value="Unassembled WGS sequence"/>
</dbReference>